<comment type="subcellular location">
    <subcellularLocation>
        <location evidence="1">Membrane</location>
    </subcellularLocation>
</comment>
<comment type="similarity">
    <text evidence="3">Belongs to the methyl-accepting chemotaxis (MCP) protein family.</text>
</comment>
<dbReference type="InterPro" id="IPR004089">
    <property type="entry name" value="MCPsignal_dom"/>
</dbReference>
<dbReference type="InterPro" id="IPR003660">
    <property type="entry name" value="HAMP_dom"/>
</dbReference>
<feature type="domain" description="HAMP" evidence="8">
    <location>
        <begin position="296"/>
        <end position="342"/>
    </location>
</feature>
<dbReference type="PANTHER" id="PTHR43531:SF11">
    <property type="entry name" value="METHYL-ACCEPTING CHEMOTAXIS PROTEIN 3"/>
    <property type="match status" value="1"/>
</dbReference>
<dbReference type="GO" id="GO:0016020">
    <property type="term" value="C:membrane"/>
    <property type="evidence" value="ECO:0007669"/>
    <property type="project" value="UniProtKB-SubCell"/>
</dbReference>
<dbReference type="GO" id="GO:0004888">
    <property type="term" value="F:transmembrane signaling receptor activity"/>
    <property type="evidence" value="ECO:0007669"/>
    <property type="project" value="InterPro"/>
</dbReference>
<dbReference type="SMART" id="SM00283">
    <property type="entry name" value="MA"/>
    <property type="match status" value="1"/>
</dbReference>
<dbReference type="GO" id="GO:0007165">
    <property type="term" value="P:signal transduction"/>
    <property type="evidence" value="ECO:0007669"/>
    <property type="project" value="UniProtKB-KW"/>
</dbReference>
<evidence type="ECO:0000313" key="10">
    <source>
        <dbReference type="Proteomes" id="UP000622580"/>
    </source>
</evidence>
<dbReference type="Gene3D" id="1.10.287.950">
    <property type="entry name" value="Methyl-accepting chemotaxis protein"/>
    <property type="match status" value="1"/>
</dbReference>
<dbReference type="PROSITE" id="PS50111">
    <property type="entry name" value="CHEMOTAXIS_TRANSDUC_2"/>
    <property type="match status" value="1"/>
</dbReference>
<keyword evidence="4" id="KW-0807">Transducer</keyword>
<keyword evidence="10" id="KW-1185">Reference proteome</keyword>
<organism evidence="9 10">
    <name type="scientific">Phenylobacterium glaciei</name>
    <dbReference type="NCBI Taxonomy" id="2803784"/>
    <lineage>
        <taxon>Bacteria</taxon>
        <taxon>Pseudomonadati</taxon>
        <taxon>Pseudomonadota</taxon>
        <taxon>Alphaproteobacteria</taxon>
        <taxon>Caulobacterales</taxon>
        <taxon>Caulobacteraceae</taxon>
        <taxon>Phenylobacterium</taxon>
    </lineage>
</organism>
<comment type="caution">
    <text evidence="9">The sequence shown here is derived from an EMBL/GenBank/DDBJ whole genome shotgun (WGS) entry which is preliminary data.</text>
</comment>
<evidence type="ECO:0000313" key="9">
    <source>
        <dbReference type="EMBL" id="MBR7617869.1"/>
    </source>
</evidence>
<dbReference type="SUPFAM" id="SSF58104">
    <property type="entry name" value="Methyl-accepting chemotaxis protein (MCP) signaling domain"/>
    <property type="match status" value="1"/>
</dbReference>
<dbReference type="CDD" id="cd06225">
    <property type="entry name" value="HAMP"/>
    <property type="match status" value="1"/>
</dbReference>
<dbReference type="CDD" id="cd11386">
    <property type="entry name" value="MCP_signal"/>
    <property type="match status" value="1"/>
</dbReference>
<feature type="region of interest" description="Disordered" evidence="5">
    <location>
        <begin position="265"/>
        <end position="288"/>
    </location>
</feature>
<feature type="domain" description="HAMP" evidence="8">
    <location>
        <begin position="209"/>
        <end position="262"/>
    </location>
</feature>
<dbReference type="SUPFAM" id="SSF158472">
    <property type="entry name" value="HAMP domain-like"/>
    <property type="match status" value="1"/>
</dbReference>
<evidence type="ECO:0000259" key="8">
    <source>
        <dbReference type="PROSITE" id="PS50885"/>
    </source>
</evidence>
<keyword evidence="6" id="KW-0472">Membrane</keyword>
<accession>A0A941HTS5</accession>
<evidence type="ECO:0000256" key="4">
    <source>
        <dbReference type="PROSITE-ProRule" id="PRU00284"/>
    </source>
</evidence>
<keyword evidence="6" id="KW-1133">Transmembrane helix</keyword>
<dbReference type="PRINTS" id="PR00260">
    <property type="entry name" value="CHEMTRNSDUCR"/>
</dbReference>
<dbReference type="EMBL" id="JAGSGD010000001">
    <property type="protein sequence ID" value="MBR7617869.1"/>
    <property type="molecule type" value="Genomic_DNA"/>
</dbReference>
<evidence type="ECO:0000256" key="5">
    <source>
        <dbReference type="SAM" id="MobiDB-lite"/>
    </source>
</evidence>
<evidence type="ECO:0000256" key="2">
    <source>
        <dbReference type="ARBA" id="ARBA00022500"/>
    </source>
</evidence>
<dbReference type="PROSITE" id="PS50885">
    <property type="entry name" value="HAMP"/>
    <property type="match status" value="2"/>
</dbReference>
<feature type="domain" description="Methyl-accepting transducer" evidence="7">
    <location>
        <begin position="347"/>
        <end position="576"/>
    </location>
</feature>
<dbReference type="Pfam" id="PF00672">
    <property type="entry name" value="HAMP"/>
    <property type="match status" value="2"/>
</dbReference>
<dbReference type="InterPro" id="IPR051310">
    <property type="entry name" value="MCP_chemotaxis"/>
</dbReference>
<evidence type="ECO:0000259" key="7">
    <source>
        <dbReference type="PROSITE" id="PS50111"/>
    </source>
</evidence>
<evidence type="ECO:0000256" key="1">
    <source>
        <dbReference type="ARBA" id="ARBA00004370"/>
    </source>
</evidence>
<name>A0A941HTS5_9CAUL</name>
<keyword evidence="6" id="KW-0812">Transmembrane</keyword>
<evidence type="ECO:0000256" key="3">
    <source>
        <dbReference type="ARBA" id="ARBA00029447"/>
    </source>
</evidence>
<dbReference type="PANTHER" id="PTHR43531">
    <property type="entry name" value="PROTEIN ICFG"/>
    <property type="match status" value="1"/>
</dbReference>
<reference evidence="9" key="1">
    <citation type="submission" date="2021-04" db="EMBL/GenBank/DDBJ databases">
        <title>Draft genome assembly of strain Phenylobacterium sp. 20VBR1 using MiniION and Illumina platforms.</title>
        <authorList>
            <person name="Thomas F.A."/>
            <person name="Krishnan K.P."/>
            <person name="Sinha R.K."/>
        </authorList>
    </citation>
    <scope>NUCLEOTIDE SEQUENCE</scope>
    <source>
        <strain evidence="9">20VBR1</strain>
    </source>
</reference>
<dbReference type="AlphaFoldDB" id="A0A941HTS5"/>
<protein>
    <submittedName>
        <fullName evidence="9">HAMP domain-containing protein</fullName>
    </submittedName>
</protein>
<gene>
    <name evidence="9" type="ORF">JKL49_00590</name>
</gene>
<dbReference type="RefSeq" id="WP_215337444.1">
    <property type="nucleotide sequence ID" value="NZ_JAGSGD010000001.1"/>
</dbReference>
<dbReference type="Proteomes" id="UP000622580">
    <property type="component" value="Unassembled WGS sequence"/>
</dbReference>
<dbReference type="FunFam" id="1.10.287.950:FF:000001">
    <property type="entry name" value="Methyl-accepting chemotaxis sensory transducer"/>
    <property type="match status" value="1"/>
</dbReference>
<evidence type="ECO:0000256" key="6">
    <source>
        <dbReference type="SAM" id="Phobius"/>
    </source>
</evidence>
<keyword evidence="2" id="KW-0145">Chemotaxis</keyword>
<feature type="transmembrane region" description="Helical" evidence="6">
    <location>
        <begin position="12"/>
        <end position="30"/>
    </location>
</feature>
<dbReference type="Pfam" id="PF00015">
    <property type="entry name" value="MCPsignal"/>
    <property type="match status" value="1"/>
</dbReference>
<proteinExistence type="inferred from homology"/>
<dbReference type="SMART" id="SM00304">
    <property type="entry name" value="HAMP"/>
    <property type="match status" value="2"/>
</dbReference>
<dbReference type="InterPro" id="IPR004090">
    <property type="entry name" value="Chemotax_Me-accpt_rcpt"/>
</dbReference>
<sequence length="629" mass="66942">MNIRIAQATRAFGIFIILGVLLLVGVSWLTTNQIRIGSDLYQNIKRHQDLTADILPPPLFLVESHLVSMEIRDPATLAVQKPRLDVLRGDYERRMAYWRSQPLSPELKNLLTSRLDPTAKAFWALIDTQLYPAAAVSDAAALSSAETAIDGAYANHRAAVEEIVPVLAAQAAADERAAARAATLGQYLLLGTGLLVGLTSALALNWLRRRTVTPIEGISRYMAELAGGHYENVVPFAQRQDEIGDMARSVEVFREAAVERRTAREDQEIARAKAESERGEREAGRRQAENERIDVVRRLAHGLSSVAEGQLSARIPDPFPAEYEQLRQDFNAAVVALDNVVGAIGSSISSVDVGANEIAGAADDLSRRTEQQAASLEETAAALDQLTATVRQTASGAKEARQFVTSARDGARQSGDVVRQAVEAMAQIEQSSTQISQIIGVIDEIAFQTNLLALNAGVEAARAGEAGRGFAVVASEVRALAQRSADAAKEIKALISASTAQVGAGVALVDKTGVALGGIMEQVARIDDLVGGIAASAQEQSIGLSEVNIAVNQMDQMTQQNAAMVEQTTAAAHAMRGNAGELADQVRRFKTSAQAPARAPAKPVAQLRTVGGRTAAAAPSATPEGWEEF</sequence>
<dbReference type="GO" id="GO:0006935">
    <property type="term" value="P:chemotaxis"/>
    <property type="evidence" value="ECO:0007669"/>
    <property type="project" value="UniProtKB-KW"/>
</dbReference>
<feature type="region of interest" description="Disordered" evidence="5">
    <location>
        <begin position="590"/>
        <end position="629"/>
    </location>
</feature>
<dbReference type="Gene3D" id="1.10.8.500">
    <property type="entry name" value="HAMP domain in histidine kinase"/>
    <property type="match status" value="1"/>
</dbReference>